<reference evidence="1 2" key="1">
    <citation type="submission" date="2020-04" db="EMBL/GenBank/DDBJ databases">
        <title>Rhodospirillaceae bacterium KN72 isolated from deep sea.</title>
        <authorList>
            <person name="Zhang D.-C."/>
        </authorList>
    </citation>
    <scope>NUCLEOTIDE SEQUENCE [LARGE SCALE GENOMIC DNA]</scope>
    <source>
        <strain evidence="1 2">KN72</strain>
    </source>
</reference>
<keyword evidence="2" id="KW-1185">Reference proteome</keyword>
<sequence>MSGRVKRVLRFGALLPLLLLAASVYRPVPELGMGSGFVGDPPGRSAREPFRSAAPRVFIVYLNGSVAEGKPDPCSRLALPPVAADLDGRMVDGYRLTVFQYCTPTKTGGFNQEDGDGVAKVRRRAADTESLLLRMMADGVSSDHIVLMGQSAGAWAGLLIQAQGRVPVAGLIGFAPAFAGRRAYRGAAWQAERDRQIAEITASDRLDGLIFGFSGDPFEPPDAMTWLAARPGIAYRHSPCIVARPHAAAFSPCFQATEAGRIFAYIAMRLRAGAVNRSERQ</sequence>
<dbReference type="RefSeq" id="WP_169625721.1">
    <property type="nucleotide sequence ID" value="NZ_JABBNT010000003.1"/>
</dbReference>
<accession>A0A7Y0E176</accession>
<organism evidence="1 2">
    <name type="scientific">Pacificispira spongiicola</name>
    <dbReference type="NCBI Taxonomy" id="2729598"/>
    <lineage>
        <taxon>Bacteria</taxon>
        <taxon>Pseudomonadati</taxon>
        <taxon>Pseudomonadota</taxon>
        <taxon>Alphaproteobacteria</taxon>
        <taxon>Rhodospirillales</taxon>
        <taxon>Rhodospirillaceae</taxon>
        <taxon>Pacificispira</taxon>
    </lineage>
</organism>
<dbReference type="Proteomes" id="UP000539372">
    <property type="component" value="Unassembled WGS sequence"/>
</dbReference>
<dbReference type="InterPro" id="IPR029058">
    <property type="entry name" value="AB_hydrolase_fold"/>
</dbReference>
<evidence type="ECO:0000313" key="1">
    <source>
        <dbReference type="EMBL" id="NMM45377.1"/>
    </source>
</evidence>
<dbReference type="AlphaFoldDB" id="A0A7Y0E176"/>
<dbReference type="Gene3D" id="3.40.50.1820">
    <property type="entry name" value="alpha/beta hydrolase"/>
    <property type="match status" value="1"/>
</dbReference>
<comment type="caution">
    <text evidence="1">The sequence shown here is derived from an EMBL/GenBank/DDBJ whole genome shotgun (WGS) entry which is preliminary data.</text>
</comment>
<protein>
    <recommendedName>
        <fullName evidence="3">Alpha/beta hydrolase</fullName>
    </recommendedName>
</protein>
<dbReference type="EMBL" id="JABBNT010000003">
    <property type="protein sequence ID" value="NMM45377.1"/>
    <property type="molecule type" value="Genomic_DNA"/>
</dbReference>
<dbReference type="SUPFAM" id="SSF53474">
    <property type="entry name" value="alpha/beta-Hydrolases"/>
    <property type="match status" value="1"/>
</dbReference>
<proteinExistence type="predicted"/>
<gene>
    <name evidence="1" type="ORF">HH303_12860</name>
</gene>
<evidence type="ECO:0008006" key="3">
    <source>
        <dbReference type="Google" id="ProtNLM"/>
    </source>
</evidence>
<evidence type="ECO:0000313" key="2">
    <source>
        <dbReference type="Proteomes" id="UP000539372"/>
    </source>
</evidence>
<name>A0A7Y0E176_9PROT</name>